<dbReference type="PANTHER" id="PTHR28630:SF3">
    <property type="entry name" value="PEROXIREDOXIN-LIKE 2C"/>
    <property type="match status" value="1"/>
</dbReference>
<gene>
    <name evidence="1" type="ORF">DGYR_LOCUS12081</name>
</gene>
<dbReference type="EMBL" id="CAJFCJ010000021">
    <property type="protein sequence ID" value="CAD5124546.1"/>
    <property type="molecule type" value="Genomic_DNA"/>
</dbReference>
<sequence>MALEIIGKKTVTNPTNNELSEVANILKEHNTTFVVVGVREAESSFKSFVDGKYLDGEVYTAHRRLYREIGLKRYSLKEIGWYMCTMFCRKASLSKMVNIMRKNISGDLRGDGLRLGGTFVVKDGHLAYSHVMEAPDDHPDVATILKALEIQTATSQKTITQQPKVICDEDVCKPIY</sequence>
<organism evidence="1 2">
    <name type="scientific">Dimorphilus gyrociliatus</name>
    <dbReference type="NCBI Taxonomy" id="2664684"/>
    <lineage>
        <taxon>Eukaryota</taxon>
        <taxon>Metazoa</taxon>
        <taxon>Spiralia</taxon>
        <taxon>Lophotrochozoa</taxon>
        <taxon>Annelida</taxon>
        <taxon>Polychaeta</taxon>
        <taxon>Polychaeta incertae sedis</taxon>
        <taxon>Dinophilidae</taxon>
        <taxon>Dimorphilus</taxon>
    </lineage>
</organism>
<protein>
    <submittedName>
        <fullName evidence="1">DgyrCDS12822</fullName>
    </submittedName>
</protein>
<dbReference type="AlphaFoldDB" id="A0A7I8W8T8"/>
<proteinExistence type="predicted"/>
<evidence type="ECO:0000313" key="1">
    <source>
        <dbReference type="EMBL" id="CAD5124546.1"/>
    </source>
</evidence>
<dbReference type="Proteomes" id="UP000549394">
    <property type="component" value="Unassembled WGS sequence"/>
</dbReference>
<reference evidence="1 2" key="1">
    <citation type="submission" date="2020-08" db="EMBL/GenBank/DDBJ databases">
        <authorList>
            <person name="Hejnol A."/>
        </authorList>
    </citation>
    <scope>NUCLEOTIDE SEQUENCE [LARGE SCALE GENOMIC DNA]</scope>
</reference>
<accession>A0A7I8W8T8</accession>
<comment type="caution">
    <text evidence="1">The sequence shown here is derived from an EMBL/GenBank/DDBJ whole genome shotgun (WGS) entry which is preliminary data.</text>
</comment>
<dbReference type="InterPro" id="IPR032801">
    <property type="entry name" value="PXL2A/B/C"/>
</dbReference>
<dbReference type="Pfam" id="PF13911">
    <property type="entry name" value="AhpC-TSA_2"/>
    <property type="match status" value="1"/>
</dbReference>
<evidence type="ECO:0000313" key="2">
    <source>
        <dbReference type="Proteomes" id="UP000549394"/>
    </source>
</evidence>
<name>A0A7I8W8T8_9ANNE</name>
<dbReference type="PANTHER" id="PTHR28630">
    <property type="match status" value="1"/>
</dbReference>
<dbReference type="OrthoDB" id="40334at2759"/>
<keyword evidence="2" id="KW-1185">Reference proteome</keyword>